<comment type="caution">
    <text evidence="2">The sequence shown here is derived from an EMBL/GenBank/DDBJ whole genome shotgun (WGS) entry which is preliminary data.</text>
</comment>
<gene>
    <name evidence="2" type="ORF">LCGC14_0695440</name>
</gene>
<evidence type="ECO:0000259" key="1">
    <source>
        <dbReference type="SMART" id="SM00974"/>
    </source>
</evidence>
<organism evidence="2">
    <name type="scientific">marine sediment metagenome</name>
    <dbReference type="NCBI Taxonomy" id="412755"/>
    <lineage>
        <taxon>unclassified sequences</taxon>
        <taxon>metagenomes</taxon>
        <taxon>ecological metagenomes</taxon>
    </lineage>
</organism>
<dbReference type="AlphaFoldDB" id="A0A0F9R4K1"/>
<dbReference type="InterPro" id="IPR018306">
    <property type="entry name" value="Phage_T5_Orf172_DNA-bd"/>
</dbReference>
<feature type="domain" description="Bacteriophage T5 Orf172 DNA-binding" evidence="1">
    <location>
        <begin position="86"/>
        <end position="158"/>
    </location>
</feature>
<accession>A0A0F9R4K1</accession>
<dbReference type="SMART" id="SM00974">
    <property type="entry name" value="T5orf172"/>
    <property type="match status" value="1"/>
</dbReference>
<reference evidence="2" key="1">
    <citation type="journal article" date="2015" name="Nature">
        <title>Complex archaea that bridge the gap between prokaryotes and eukaryotes.</title>
        <authorList>
            <person name="Spang A."/>
            <person name="Saw J.H."/>
            <person name="Jorgensen S.L."/>
            <person name="Zaremba-Niedzwiedzka K."/>
            <person name="Martijn J."/>
            <person name="Lind A.E."/>
            <person name="van Eijk R."/>
            <person name="Schleper C."/>
            <person name="Guy L."/>
            <person name="Ettema T.J."/>
        </authorList>
    </citation>
    <scope>NUCLEOTIDE SEQUENCE</scope>
</reference>
<evidence type="ECO:0000313" key="2">
    <source>
        <dbReference type="EMBL" id="KKN44197.1"/>
    </source>
</evidence>
<proteinExistence type="predicted"/>
<dbReference type="Pfam" id="PF13455">
    <property type="entry name" value="MUG113"/>
    <property type="match status" value="1"/>
</dbReference>
<protein>
    <recommendedName>
        <fullName evidence="1">Bacteriophage T5 Orf172 DNA-binding domain-containing protein</fullName>
    </recommendedName>
</protein>
<dbReference type="EMBL" id="LAZR01001463">
    <property type="protein sequence ID" value="KKN44197.1"/>
    <property type="molecule type" value="Genomic_DNA"/>
</dbReference>
<sequence length="160" mass="19425">MYEGIICEKEHYDDEEIYRKHRRFGIDRVGEKPSDIIRVLRDSDSLEELYEKWNVYKMSNIKKNRNLFSTRSFFGYKYGYVYFIQGLNGGLIKIGYSMNPEKRFKKIQDNSPINLRIICYIKGGRAKETKLHRKFRDERQHSEWFEPSERLLEYINSCNR</sequence>
<name>A0A0F9R4K1_9ZZZZ</name>